<dbReference type="GO" id="GO:0005047">
    <property type="term" value="F:signal recognition particle binding"/>
    <property type="evidence" value="ECO:0007669"/>
    <property type="project" value="InterPro"/>
</dbReference>
<evidence type="ECO:0000256" key="8">
    <source>
        <dbReference type="ARBA" id="ARBA00023135"/>
    </source>
</evidence>
<reference evidence="13" key="2">
    <citation type="journal article" date="2022" name="Proc. Natl. Acad. Sci. U.S.A.">
        <title>Diploid-dominant life cycles characterize the early evolution of Fungi.</title>
        <authorList>
            <person name="Amses K.R."/>
            <person name="Simmons D.R."/>
            <person name="Longcore J.E."/>
            <person name="Mondo S.J."/>
            <person name="Seto K."/>
            <person name="Jeronimo G.H."/>
            <person name="Bonds A.E."/>
            <person name="Quandt C.A."/>
            <person name="Davis W.J."/>
            <person name="Chang Y."/>
            <person name="Federici B.A."/>
            <person name="Kuo A."/>
            <person name="LaButti K."/>
            <person name="Pangilinan J."/>
            <person name="Andreopoulos W."/>
            <person name="Tritt A."/>
            <person name="Riley R."/>
            <person name="Hundley H."/>
            <person name="Johnson J."/>
            <person name="Lipzen A."/>
            <person name="Barry K."/>
            <person name="Lang B.F."/>
            <person name="Cuomo C.A."/>
            <person name="Buchler N.E."/>
            <person name="Grigoriev I.V."/>
            <person name="Spatafora J.W."/>
            <person name="Stajich J.E."/>
            <person name="James T.Y."/>
        </authorList>
    </citation>
    <scope>NUCLEOTIDE SEQUENCE</scope>
    <source>
        <strain evidence="13">AG</strain>
    </source>
</reference>
<evidence type="ECO:0000256" key="11">
    <source>
        <dbReference type="ARBA" id="ARBA00029498"/>
    </source>
</evidence>
<comment type="similarity">
    <text evidence="4 12">Belongs to the SRP68 family.</text>
</comment>
<keyword evidence="14" id="KW-1185">Reference proteome</keyword>
<keyword evidence="7 12" id="KW-0694">RNA-binding</keyword>
<comment type="subcellular location">
    <subcellularLocation>
        <location evidence="2 12">Cytoplasm</location>
    </subcellularLocation>
    <subcellularLocation>
        <location evidence="1">Endoplasmic reticulum</location>
    </subcellularLocation>
    <subcellularLocation>
        <location evidence="3">Nucleus</location>
        <location evidence="3">Nucleolus</location>
    </subcellularLocation>
</comment>
<dbReference type="EMBL" id="MU620937">
    <property type="protein sequence ID" value="KAI8577711.1"/>
    <property type="molecule type" value="Genomic_DNA"/>
</dbReference>
<evidence type="ECO:0000313" key="13">
    <source>
        <dbReference type="EMBL" id="KAI8577711.1"/>
    </source>
</evidence>
<proteinExistence type="inferred from homology"/>
<dbReference type="InterPro" id="IPR034652">
    <property type="entry name" value="SRP68-RBD"/>
</dbReference>
<evidence type="ECO:0000256" key="9">
    <source>
        <dbReference type="ARBA" id="ARBA00023242"/>
    </source>
</evidence>
<evidence type="ECO:0000256" key="2">
    <source>
        <dbReference type="ARBA" id="ARBA00004496"/>
    </source>
</evidence>
<sequence length="581" mass="66354">MTMEVDGKEHLALDLDVLNVTNESRQTYGLRHQDYERYRQYCSQHLRRLRQVLGQTQSSASKPYQKKEFPDEITDSRYLHILLFQSERAWAYAMELKRESSSSESRKHHHVVKRFRRAALYASQLSEVAEKHSAEKRTQLDVKAYASLMNGYLKMEEQKWQEALDHYVAARTIYETLAKASNAHQETLCHSAIDEIDPSIRFCAHMLRSSGGTSQHDIDDLVSAMRDKSAPGMDLLEAQLAEVAAHSRQKRAQEMTSISWRHTTVELRNAELAMSILKAQETAQAESGNDVDRFDEVLSAWAEAEKAAKKAIKEDEEATAKVKSSKSAETTQNLHFCYTYAAYNLYARSIQRNLSLAKTIVKEGGRPQDIVKLYDDVLKNVGSIGELPTVQHDHTFEQEVEIQSKYFKAWRCIHVADAYSSLGRYAETLGLFDLAFNYISQARASLQQITPQNDDGLINITEKELQETEQTIRGRKCKAHAAWYLEQGEQTEDVSRKLEDMDLDEVDEVALIKRLDNYPASMTAKRLPHLVDFPPVFQPIPMKPMLFDLALNHVEYPESLSTRSGKDQASGGWFGGWFGRK</sequence>
<evidence type="ECO:0000256" key="7">
    <source>
        <dbReference type="ARBA" id="ARBA00022884"/>
    </source>
</evidence>
<reference evidence="13" key="1">
    <citation type="submission" date="2021-06" db="EMBL/GenBank/DDBJ databases">
        <authorList>
            <consortium name="DOE Joint Genome Institute"/>
            <person name="Mondo S.J."/>
            <person name="Amses K.R."/>
            <person name="Simmons D.R."/>
            <person name="Longcore J.E."/>
            <person name="Seto K."/>
            <person name="Alves G.H."/>
            <person name="Bonds A.E."/>
            <person name="Quandt C.A."/>
            <person name="Davis W.J."/>
            <person name="Chang Y."/>
            <person name="Letcher P.M."/>
            <person name="Powell M.J."/>
            <person name="Kuo A."/>
            <person name="Labutti K."/>
            <person name="Pangilinan J."/>
            <person name="Andreopoulos W."/>
            <person name="Tritt A."/>
            <person name="Riley R."/>
            <person name="Hundley H."/>
            <person name="Johnson J."/>
            <person name="Lipzen A."/>
            <person name="Barry K."/>
            <person name="Berbee M.L."/>
            <person name="Buchler N.E."/>
            <person name="Grigoriev I.V."/>
            <person name="Spatafora J.W."/>
            <person name="Stajich J.E."/>
            <person name="James T.Y."/>
        </authorList>
    </citation>
    <scope>NUCLEOTIDE SEQUENCE</scope>
    <source>
        <strain evidence="13">AG</strain>
    </source>
</reference>
<evidence type="ECO:0000256" key="6">
    <source>
        <dbReference type="ARBA" id="ARBA00022824"/>
    </source>
</evidence>
<dbReference type="RefSeq" id="XP_051442715.1">
    <property type="nucleotide sequence ID" value="XM_051590566.1"/>
</dbReference>
<dbReference type="AlphaFoldDB" id="A0AAD5HCM5"/>
<dbReference type="Pfam" id="PF16969">
    <property type="entry name" value="SRP68"/>
    <property type="match status" value="1"/>
</dbReference>
<evidence type="ECO:0000313" key="14">
    <source>
        <dbReference type="Proteomes" id="UP001206595"/>
    </source>
</evidence>
<evidence type="ECO:0000256" key="3">
    <source>
        <dbReference type="ARBA" id="ARBA00004604"/>
    </source>
</evidence>
<keyword evidence="8 12" id="KW-0733">Signal recognition particle</keyword>
<evidence type="ECO:0000256" key="12">
    <source>
        <dbReference type="PIRNR" id="PIRNR038995"/>
    </source>
</evidence>
<dbReference type="CDD" id="cd15481">
    <property type="entry name" value="SRP68-RBD"/>
    <property type="match status" value="1"/>
</dbReference>
<accession>A0AAD5HCM5</accession>
<keyword evidence="10 12" id="KW-0687">Ribonucleoprotein</keyword>
<dbReference type="GO" id="GO:0006614">
    <property type="term" value="P:SRP-dependent cotranslational protein targeting to membrane"/>
    <property type="evidence" value="ECO:0007669"/>
    <property type="project" value="InterPro"/>
</dbReference>
<name>A0AAD5HCM5_UMBRA</name>
<keyword evidence="9" id="KW-0539">Nucleus</keyword>
<dbReference type="PANTHER" id="PTHR12860:SF0">
    <property type="entry name" value="SIGNAL RECOGNITION PARTICLE SUBUNIT SRP68"/>
    <property type="match status" value="1"/>
</dbReference>
<comment type="function">
    <text evidence="12">Component of the signal recognition particle (SRP) complex, a ribonucleoprotein complex that mediates the cotranslational targeting of secretory and membrane proteins to the endoplasmic reticulum (ER). The SRP complex interacts with the signal sequence in nascent secretory and membrane proteins and directs them to the membrane of the ER.</text>
</comment>
<dbReference type="InterPro" id="IPR026258">
    <property type="entry name" value="SRP68"/>
</dbReference>
<evidence type="ECO:0000256" key="5">
    <source>
        <dbReference type="ARBA" id="ARBA00022490"/>
    </source>
</evidence>
<dbReference type="Proteomes" id="UP001206595">
    <property type="component" value="Unassembled WGS sequence"/>
</dbReference>
<dbReference type="GeneID" id="75915909"/>
<dbReference type="GO" id="GO:0005783">
    <property type="term" value="C:endoplasmic reticulum"/>
    <property type="evidence" value="ECO:0007669"/>
    <property type="project" value="UniProtKB-SubCell"/>
</dbReference>
<protein>
    <recommendedName>
        <fullName evidence="11 12">Signal recognition particle subunit SRP68</fullName>
        <shortName evidence="12">SRP68</shortName>
    </recommendedName>
</protein>
<dbReference type="GO" id="GO:0008312">
    <property type="term" value="F:7S RNA binding"/>
    <property type="evidence" value="ECO:0007669"/>
    <property type="project" value="InterPro"/>
</dbReference>
<dbReference type="Gene3D" id="1.10.3450.40">
    <property type="entry name" value="Signal recognition particle, SRP68 subunit, RNA-binding domain"/>
    <property type="match status" value="1"/>
</dbReference>
<dbReference type="GO" id="GO:0005829">
    <property type="term" value="C:cytosol"/>
    <property type="evidence" value="ECO:0007669"/>
    <property type="project" value="UniProtKB-ARBA"/>
</dbReference>
<organism evidence="13 14">
    <name type="scientific">Umbelopsis ramanniana AG</name>
    <dbReference type="NCBI Taxonomy" id="1314678"/>
    <lineage>
        <taxon>Eukaryota</taxon>
        <taxon>Fungi</taxon>
        <taxon>Fungi incertae sedis</taxon>
        <taxon>Mucoromycota</taxon>
        <taxon>Mucoromycotina</taxon>
        <taxon>Umbelopsidomycetes</taxon>
        <taxon>Umbelopsidales</taxon>
        <taxon>Umbelopsidaceae</taxon>
        <taxon>Umbelopsis</taxon>
    </lineage>
</organism>
<dbReference type="PIRSF" id="PIRSF038995">
    <property type="entry name" value="SRP68"/>
    <property type="match status" value="1"/>
</dbReference>
<gene>
    <name evidence="13" type="ORF">K450DRAFT_250471</name>
</gene>
<dbReference type="GO" id="GO:0005730">
    <property type="term" value="C:nucleolus"/>
    <property type="evidence" value="ECO:0007669"/>
    <property type="project" value="UniProtKB-SubCell"/>
</dbReference>
<comment type="caution">
    <text evidence="13">The sequence shown here is derived from an EMBL/GenBank/DDBJ whole genome shotgun (WGS) entry which is preliminary data.</text>
</comment>
<dbReference type="FunFam" id="1.10.3450.40:FF:000001">
    <property type="entry name" value="Signal recognition particle subunit SRP68"/>
    <property type="match status" value="1"/>
</dbReference>
<evidence type="ECO:0000256" key="1">
    <source>
        <dbReference type="ARBA" id="ARBA00004240"/>
    </source>
</evidence>
<dbReference type="GO" id="GO:0005786">
    <property type="term" value="C:signal recognition particle, endoplasmic reticulum targeting"/>
    <property type="evidence" value="ECO:0007669"/>
    <property type="project" value="UniProtKB-KW"/>
</dbReference>
<evidence type="ECO:0000256" key="10">
    <source>
        <dbReference type="ARBA" id="ARBA00023274"/>
    </source>
</evidence>
<keyword evidence="6" id="KW-0256">Endoplasmic reticulum</keyword>
<keyword evidence="5 12" id="KW-0963">Cytoplasm</keyword>
<dbReference type="PANTHER" id="PTHR12860">
    <property type="entry name" value="SIGNAL RECOGNITION PARTICLE 68 KDA PROTEIN"/>
    <property type="match status" value="1"/>
</dbReference>
<dbReference type="InterPro" id="IPR038253">
    <property type="entry name" value="SRP68_N_sf"/>
</dbReference>
<evidence type="ECO:0000256" key="4">
    <source>
        <dbReference type="ARBA" id="ARBA00009352"/>
    </source>
</evidence>
<dbReference type="GO" id="GO:0030942">
    <property type="term" value="F:endoplasmic reticulum signal peptide binding"/>
    <property type="evidence" value="ECO:0007669"/>
    <property type="project" value="InterPro"/>
</dbReference>